<comment type="subcellular location">
    <subcellularLocation>
        <location evidence="1">Cell membrane</location>
        <topology evidence="1">Multi-pass membrane protein</topology>
    </subcellularLocation>
</comment>
<reference evidence="7" key="2">
    <citation type="journal article" date="2021" name="PeerJ">
        <title>Extensive microbial diversity within the chicken gut microbiome revealed by metagenomics and culture.</title>
        <authorList>
            <person name="Gilroy R."/>
            <person name="Ravi A."/>
            <person name="Getino M."/>
            <person name="Pursley I."/>
            <person name="Horton D.L."/>
            <person name="Alikhan N.F."/>
            <person name="Baker D."/>
            <person name="Gharbi K."/>
            <person name="Hall N."/>
            <person name="Watson M."/>
            <person name="Adriaenssens E.M."/>
            <person name="Foster-Nyarko E."/>
            <person name="Jarju S."/>
            <person name="Secka A."/>
            <person name="Antonio M."/>
            <person name="Oren A."/>
            <person name="Chaudhuri R.R."/>
            <person name="La Ragione R."/>
            <person name="Hildebrand F."/>
            <person name="Pallen M.J."/>
        </authorList>
    </citation>
    <scope>NUCLEOTIDE SEQUENCE</scope>
    <source>
        <strain evidence="7">ChiSjej3B21-11622</strain>
    </source>
</reference>
<comment type="caution">
    <text evidence="7">The sequence shown here is derived from an EMBL/GenBank/DDBJ whole genome shotgun (WGS) entry which is preliminary data.</text>
</comment>
<evidence type="ECO:0000256" key="2">
    <source>
        <dbReference type="ARBA" id="ARBA00022475"/>
    </source>
</evidence>
<evidence type="ECO:0000256" key="6">
    <source>
        <dbReference type="SAM" id="Phobius"/>
    </source>
</evidence>
<reference evidence="7" key="1">
    <citation type="submission" date="2020-10" db="EMBL/GenBank/DDBJ databases">
        <authorList>
            <person name="Gilroy R."/>
        </authorList>
    </citation>
    <scope>NUCLEOTIDE SEQUENCE</scope>
    <source>
        <strain evidence="7">ChiSjej3B21-11622</strain>
    </source>
</reference>
<feature type="transmembrane region" description="Helical" evidence="6">
    <location>
        <begin position="124"/>
        <end position="146"/>
    </location>
</feature>
<dbReference type="PANTHER" id="PTHR30250:SF24">
    <property type="entry name" value="STAGE V SPORULATION PROTEIN B"/>
    <property type="match status" value="1"/>
</dbReference>
<dbReference type="InterPro" id="IPR024923">
    <property type="entry name" value="PG_synth_SpoVB"/>
</dbReference>
<feature type="transmembrane region" description="Helical" evidence="6">
    <location>
        <begin position="86"/>
        <end position="112"/>
    </location>
</feature>
<evidence type="ECO:0000313" key="7">
    <source>
        <dbReference type="EMBL" id="HIQ98024.1"/>
    </source>
</evidence>
<evidence type="ECO:0000256" key="5">
    <source>
        <dbReference type="ARBA" id="ARBA00023136"/>
    </source>
</evidence>
<feature type="transmembrane region" description="Helical" evidence="6">
    <location>
        <begin position="180"/>
        <end position="204"/>
    </location>
</feature>
<dbReference type="PANTHER" id="PTHR30250">
    <property type="entry name" value="PST FAMILY PREDICTED COLANIC ACID TRANSPORTER"/>
    <property type="match status" value="1"/>
</dbReference>
<feature type="transmembrane region" description="Helical" evidence="6">
    <location>
        <begin position="440"/>
        <end position="461"/>
    </location>
</feature>
<evidence type="ECO:0000313" key="8">
    <source>
        <dbReference type="Proteomes" id="UP000886886"/>
    </source>
</evidence>
<feature type="transmembrane region" description="Helical" evidence="6">
    <location>
        <begin position="322"/>
        <end position="342"/>
    </location>
</feature>
<feature type="transmembrane region" description="Helical" evidence="6">
    <location>
        <begin position="6"/>
        <end position="31"/>
    </location>
</feature>
<dbReference type="PIRSF" id="PIRSF038958">
    <property type="entry name" value="PG_synth_SpoVB"/>
    <property type="match status" value="1"/>
</dbReference>
<evidence type="ECO:0000256" key="3">
    <source>
        <dbReference type="ARBA" id="ARBA00022692"/>
    </source>
</evidence>
<accession>A0A9D0ZYE5</accession>
<dbReference type="InterPro" id="IPR002797">
    <property type="entry name" value="Polysacc_synth"/>
</dbReference>
<keyword evidence="2" id="KW-1003">Cell membrane</keyword>
<feature type="transmembrane region" description="Helical" evidence="6">
    <location>
        <begin position="385"/>
        <end position="402"/>
    </location>
</feature>
<feature type="transmembrane region" description="Helical" evidence="6">
    <location>
        <begin position="354"/>
        <end position="378"/>
    </location>
</feature>
<dbReference type="Pfam" id="PF01943">
    <property type="entry name" value="Polysacc_synt"/>
    <property type="match status" value="1"/>
</dbReference>
<keyword evidence="3 6" id="KW-0812">Transmembrane</keyword>
<protein>
    <submittedName>
        <fullName evidence="7">Polysaccharide biosynthesis protein</fullName>
    </submittedName>
</protein>
<gene>
    <name evidence="7" type="ORF">IAB26_15850</name>
</gene>
<keyword evidence="4 6" id="KW-1133">Transmembrane helix</keyword>
<evidence type="ECO:0000256" key="1">
    <source>
        <dbReference type="ARBA" id="ARBA00004651"/>
    </source>
</evidence>
<keyword evidence="5 6" id="KW-0472">Membrane</keyword>
<feature type="transmembrane region" description="Helical" evidence="6">
    <location>
        <begin position="43"/>
        <end position="66"/>
    </location>
</feature>
<dbReference type="CDD" id="cd13124">
    <property type="entry name" value="MATE_SpoVB_like"/>
    <property type="match status" value="1"/>
</dbReference>
<feature type="transmembrane region" description="Helical" evidence="6">
    <location>
        <begin position="473"/>
        <end position="491"/>
    </location>
</feature>
<feature type="transmembrane region" description="Helical" evidence="6">
    <location>
        <begin position="268"/>
        <end position="301"/>
    </location>
</feature>
<dbReference type="InterPro" id="IPR050833">
    <property type="entry name" value="Poly_Biosynth_Transport"/>
</dbReference>
<name>A0A9D0ZYE5_9FIRM</name>
<sequence length="499" mass="54874">MNQKQFILRGALVLTTAGILSRVAGFFYRIFLSNVIGAEGMGIYQLIFPIFSLALALSSGGIQTAVTNLVSGAAARAEFKKAKGYFFAAFLLSVSLSLLLLFLLFVGSPFLCRHFLKEERCIVLLRYLSFSLPFSTLHALLNGYFIGMKQTTLPAFSQLLEQAIRVGSSYLLYQIMTEKAIPISPILAVLATVIAEIVTVLYLVTRLLFHFSKLKTVPVIKRKTFHSLLSLSSPLAANRISLNLLQSLEALSVPMMLQIFGYSKSHALSLYGILNGMALPLVLFPSAITGSVSTVLLPAVSEASSLHDQKRIRRAVEKTIQGSLLLGIFFTGVFLFFGKSLGTLLFSNSETGEFIVILAWICPFLYLGGTLSSILNGLGKTMTTFLQNLAGIFLRLLFLWILVPKYGITAYLWGTLASQMAVSFSSLWQLKRTVSFSFAFSDWIFKPGAALTTAACSLFLLRRLWAEAALPNLMLLILQGFFFTLVFLLALSKSGLKEK</sequence>
<evidence type="ECO:0000256" key="4">
    <source>
        <dbReference type="ARBA" id="ARBA00022989"/>
    </source>
</evidence>
<dbReference type="AlphaFoldDB" id="A0A9D0ZYE5"/>
<dbReference type="Proteomes" id="UP000886886">
    <property type="component" value="Unassembled WGS sequence"/>
</dbReference>
<proteinExistence type="predicted"/>
<dbReference type="EMBL" id="DVFT01000229">
    <property type="protein sequence ID" value="HIQ98024.1"/>
    <property type="molecule type" value="Genomic_DNA"/>
</dbReference>
<organism evidence="7 8">
    <name type="scientific">Candidatus Limivivens merdigallinarum</name>
    <dbReference type="NCBI Taxonomy" id="2840859"/>
    <lineage>
        <taxon>Bacteria</taxon>
        <taxon>Bacillati</taxon>
        <taxon>Bacillota</taxon>
        <taxon>Clostridia</taxon>
        <taxon>Lachnospirales</taxon>
        <taxon>Lachnospiraceae</taxon>
        <taxon>Lachnospiraceae incertae sedis</taxon>
        <taxon>Candidatus Limivivens</taxon>
    </lineage>
</organism>
<dbReference type="GO" id="GO:0005886">
    <property type="term" value="C:plasma membrane"/>
    <property type="evidence" value="ECO:0007669"/>
    <property type="project" value="UniProtKB-SubCell"/>
</dbReference>